<dbReference type="Gene3D" id="3.30.70.560">
    <property type="entry name" value="7,8-Dihydro-6-hydroxymethylpterin-pyrophosphokinase HPPK"/>
    <property type="match status" value="1"/>
</dbReference>
<evidence type="ECO:0000256" key="8">
    <source>
        <dbReference type="ARBA" id="ARBA00022840"/>
    </source>
</evidence>
<evidence type="ECO:0000256" key="11">
    <source>
        <dbReference type="ARBA" id="ARBA00029766"/>
    </source>
</evidence>
<evidence type="ECO:0000256" key="5">
    <source>
        <dbReference type="ARBA" id="ARBA00022679"/>
    </source>
</evidence>
<evidence type="ECO:0000313" key="14">
    <source>
        <dbReference type="EMBL" id="GAA0748537.1"/>
    </source>
</evidence>
<evidence type="ECO:0000256" key="2">
    <source>
        <dbReference type="ARBA" id="ARBA00005810"/>
    </source>
</evidence>
<evidence type="ECO:0000256" key="6">
    <source>
        <dbReference type="ARBA" id="ARBA00022741"/>
    </source>
</evidence>
<proteinExistence type="inferred from homology"/>
<sequence length="168" mass="17961">MVRPEPARAYVGLGANLGDARGQLSLALQRLAALPGVQGLRASSFYRSAPVDATGPDYVNAVAELDTTLAPGALLAELQALEQLAGRERAYRNAPRTLDLDLLLHGEQVRTDPLLTLPHPRLHLRAFVLLPLAELAPGLRLPGLGLLADWLPGVADQAIERMNKDVTA</sequence>
<dbReference type="PANTHER" id="PTHR43071">
    <property type="entry name" value="2-AMINO-4-HYDROXY-6-HYDROXYMETHYLDIHYDROPTERIDINE PYROPHOSPHOKINASE"/>
    <property type="match status" value="1"/>
</dbReference>
<dbReference type="NCBIfam" id="TIGR01498">
    <property type="entry name" value="folK"/>
    <property type="match status" value="1"/>
</dbReference>
<comment type="pathway">
    <text evidence="1">Cofactor biosynthesis; tetrahydrofolate biosynthesis; 2-amino-4-hydroxy-6-hydroxymethyl-7,8-dihydropteridine diphosphate from 7,8-dihydroneopterin triphosphate: step 4/4.</text>
</comment>
<comment type="caution">
    <text evidence="14">The sequence shown here is derived from an EMBL/GenBank/DDBJ whole genome shotgun (WGS) entry which is preliminary data.</text>
</comment>
<dbReference type="EMBL" id="BAAAEW010000008">
    <property type="protein sequence ID" value="GAA0748537.1"/>
    <property type="molecule type" value="Genomic_DNA"/>
</dbReference>
<dbReference type="CDD" id="cd00483">
    <property type="entry name" value="HPPK"/>
    <property type="match status" value="1"/>
</dbReference>
<evidence type="ECO:0000256" key="1">
    <source>
        <dbReference type="ARBA" id="ARBA00005051"/>
    </source>
</evidence>
<dbReference type="SUPFAM" id="SSF55083">
    <property type="entry name" value="6-hydroxymethyl-7,8-dihydropterin pyrophosphokinase, HPPK"/>
    <property type="match status" value="1"/>
</dbReference>
<feature type="domain" description="7,8-dihydro-6-hydroxymethylpterin-pyrophosphokinase" evidence="13">
    <location>
        <begin position="92"/>
        <end position="103"/>
    </location>
</feature>
<evidence type="ECO:0000259" key="13">
    <source>
        <dbReference type="PROSITE" id="PS00794"/>
    </source>
</evidence>
<evidence type="ECO:0000256" key="12">
    <source>
        <dbReference type="ARBA" id="ARBA00033413"/>
    </source>
</evidence>
<protein>
    <recommendedName>
        <fullName evidence="4">2-amino-4-hydroxy-6-hydroxymethyldihydropteridine pyrophosphokinase</fullName>
        <ecNumber evidence="3">2.7.6.3</ecNumber>
    </recommendedName>
    <alternativeName>
        <fullName evidence="11">6-hydroxymethyl-7,8-dihydropterin pyrophosphokinase</fullName>
    </alternativeName>
    <alternativeName>
        <fullName evidence="12">7,8-dihydro-6-hydroxymethylpterin-pyrophosphokinase</fullName>
    </alternativeName>
</protein>
<evidence type="ECO:0000256" key="4">
    <source>
        <dbReference type="ARBA" id="ARBA00016218"/>
    </source>
</evidence>
<dbReference type="EC" id="2.7.6.3" evidence="3"/>
<evidence type="ECO:0000313" key="15">
    <source>
        <dbReference type="Proteomes" id="UP001500279"/>
    </source>
</evidence>
<dbReference type="PROSITE" id="PS00794">
    <property type="entry name" value="HPPK"/>
    <property type="match status" value="1"/>
</dbReference>
<dbReference type="PANTHER" id="PTHR43071:SF1">
    <property type="entry name" value="2-AMINO-4-HYDROXY-6-HYDROXYMETHYLDIHYDROPTERIDINE PYROPHOSPHOKINASE"/>
    <property type="match status" value="1"/>
</dbReference>
<keyword evidence="6" id="KW-0547">Nucleotide-binding</keyword>
<keyword evidence="8" id="KW-0067">ATP-binding</keyword>
<comment type="similarity">
    <text evidence="2">Belongs to the HPPK family.</text>
</comment>
<reference evidence="14 15" key="1">
    <citation type="journal article" date="2019" name="Int. J. Syst. Evol. Microbiol.">
        <title>The Global Catalogue of Microorganisms (GCM) 10K type strain sequencing project: providing services to taxonomists for standard genome sequencing and annotation.</title>
        <authorList>
            <consortium name="The Broad Institute Genomics Platform"/>
            <consortium name="The Broad Institute Genome Sequencing Center for Infectious Disease"/>
            <person name="Wu L."/>
            <person name="Ma J."/>
        </authorList>
    </citation>
    <scope>NUCLEOTIDE SEQUENCE [LARGE SCALE GENOMIC DNA]</scope>
    <source>
        <strain evidence="14 15">JCM 15503</strain>
    </source>
</reference>
<dbReference type="Pfam" id="PF01288">
    <property type="entry name" value="HPPK"/>
    <property type="match status" value="1"/>
</dbReference>
<accession>A0ABN1JXD9</accession>
<name>A0ABN1JXD9_9BURK</name>
<dbReference type="InterPro" id="IPR035907">
    <property type="entry name" value="Hppk_sf"/>
</dbReference>
<evidence type="ECO:0000256" key="9">
    <source>
        <dbReference type="ARBA" id="ARBA00022909"/>
    </source>
</evidence>
<gene>
    <name evidence="14" type="ORF">GCM10009107_18170</name>
</gene>
<evidence type="ECO:0000256" key="3">
    <source>
        <dbReference type="ARBA" id="ARBA00013253"/>
    </source>
</evidence>
<evidence type="ECO:0000256" key="10">
    <source>
        <dbReference type="ARBA" id="ARBA00029409"/>
    </source>
</evidence>
<keyword evidence="9" id="KW-0289">Folate biosynthesis</keyword>
<dbReference type="InterPro" id="IPR000550">
    <property type="entry name" value="Hppk"/>
</dbReference>
<dbReference type="Proteomes" id="UP001500279">
    <property type="component" value="Unassembled WGS sequence"/>
</dbReference>
<keyword evidence="5" id="KW-0808">Transferase</keyword>
<comment type="function">
    <text evidence="10">Catalyzes the transfer of pyrophosphate from adenosine triphosphate (ATP) to 6-hydroxymethyl-7,8-dihydropterin, an enzymatic step in folate biosynthesis pathway.</text>
</comment>
<evidence type="ECO:0000256" key="7">
    <source>
        <dbReference type="ARBA" id="ARBA00022777"/>
    </source>
</evidence>
<organism evidence="14 15">
    <name type="scientific">Ideonella azotifigens</name>
    <dbReference type="NCBI Taxonomy" id="513160"/>
    <lineage>
        <taxon>Bacteria</taxon>
        <taxon>Pseudomonadati</taxon>
        <taxon>Pseudomonadota</taxon>
        <taxon>Betaproteobacteria</taxon>
        <taxon>Burkholderiales</taxon>
        <taxon>Sphaerotilaceae</taxon>
        <taxon>Ideonella</taxon>
    </lineage>
</organism>
<keyword evidence="15" id="KW-1185">Reference proteome</keyword>
<keyword evidence="7" id="KW-0418">Kinase</keyword>